<feature type="compositionally biased region" description="Basic and acidic residues" evidence="1">
    <location>
        <begin position="266"/>
        <end position="278"/>
    </location>
</feature>
<comment type="caution">
    <text evidence="2">The sequence shown here is derived from an EMBL/GenBank/DDBJ whole genome shotgun (WGS) entry which is preliminary data.</text>
</comment>
<accession>A0AAD4DTU7</accession>
<protein>
    <submittedName>
        <fullName evidence="2">Uncharacterized protein</fullName>
    </submittedName>
</protein>
<dbReference type="AlphaFoldDB" id="A0AAD4DTU7"/>
<dbReference type="EMBL" id="JABBWK010000091">
    <property type="protein sequence ID" value="KAG1893746.1"/>
    <property type="molecule type" value="Genomic_DNA"/>
</dbReference>
<feature type="compositionally biased region" description="Basic residues" evidence="1">
    <location>
        <begin position="254"/>
        <end position="265"/>
    </location>
</feature>
<feature type="compositionally biased region" description="Polar residues" evidence="1">
    <location>
        <begin position="117"/>
        <end position="127"/>
    </location>
</feature>
<name>A0AAD4DTU7_9AGAM</name>
<keyword evidence="3" id="KW-1185">Reference proteome</keyword>
<dbReference type="GeneID" id="64662522"/>
<evidence type="ECO:0000313" key="2">
    <source>
        <dbReference type="EMBL" id="KAG1893746.1"/>
    </source>
</evidence>
<dbReference type="RefSeq" id="XP_041219322.1">
    <property type="nucleotide sequence ID" value="XM_041368224.1"/>
</dbReference>
<organism evidence="2 3">
    <name type="scientific">Suillus fuscotomentosus</name>
    <dbReference type="NCBI Taxonomy" id="1912939"/>
    <lineage>
        <taxon>Eukaryota</taxon>
        <taxon>Fungi</taxon>
        <taxon>Dikarya</taxon>
        <taxon>Basidiomycota</taxon>
        <taxon>Agaricomycotina</taxon>
        <taxon>Agaricomycetes</taxon>
        <taxon>Agaricomycetidae</taxon>
        <taxon>Boletales</taxon>
        <taxon>Suillineae</taxon>
        <taxon>Suillaceae</taxon>
        <taxon>Suillus</taxon>
    </lineage>
</organism>
<evidence type="ECO:0000313" key="3">
    <source>
        <dbReference type="Proteomes" id="UP001195769"/>
    </source>
</evidence>
<gene>
    <name evidence="2" type="ORF">F5891DRAFT_1195985</name>
</gene>
<reference evidence="2" key="1">
    <citation type="journal article" date="2020" name="New Phytol.">
        <title>Comparative genomics reveals dynamic genome evolution in host specialist ectomycorrhizal fungi.</title>
        <authorList>
            <person name="Lofgren L.A."/>
            <person name="Nguyen N.H."/>
            <person name="Vilgalys R."/>
            <person name="Ruytinx J."/>
            <person name="Liao H.L."/>
            <person name="Branco S."/>
            <person name="Kuo A."/>
            <person name="LaButti K."/>
            <person name="Lipzen A."/>
            <person name="Andreopoulos W."/>
            <person name="Pangilinan J."/>
            <person name="Riley R."/>
            <person name="Hundley H."/>
            <person name="Na H."/>
            <person name="Barry K."/>
            <person name="Grigoriev I.V."/>
            <person name="Stajich J.E."/>
            <person name="Kennedy P.G."/>
        </authorList>
    </citation>
    <scope>NUCLEOTIDE SEQUENCE</scope>
    <source>
        <strain evidence="2">FC203</strain>
    </source>
</reference>
<feature type="region of interest" description="Disordered" evidence="1">
    <location>
        <begin position="250"/>
        <end position="278"/>
    </location>
</feature>
<sequence>MSIFRGSTYTVRIPQHTTNTNIATTYVDVGFADDILPSDVLDCIHAYMDISPEDSKLGWRLSTDRRSDLPARLKTSFDLKNAFQSPRAKRYSGKKEKDVKIEISNLKSISKKIASAQQGENSGLSNASVQPVTPPSPVVHNHIHLRDETGNHNRALHARIKHPLSMYLETDDESDDEPQLPICDVLDIIDGLFPLIGFHQYSGALRHQGIAYLAAAVNFDCDFYISDIGMSRGAATLFCEQVNKMKMKNDRAVARRKAKGKKRARISHDDRGEEDHSS</sequence>
<evidence type="ECO:0000256" key="1">
    <source>
        <dbReference type="SAM" id="MobiDB-lite"/>
    </source>
</evidence>
<dbReference type="Proteomes" id="UP001195769">
    <property type="component" value="Unassembled WGS sequence"/>
</dbReference>
<feature type="region of interest" description="Disordered" evidence="1">
    <location>
        <begin position="117"/>
        <end position="140"/>
    </location>
</feature>
<proteinExistence type="predicted"/>